<keyword evidence="2" id="KW-1133">Transmembrane helix</keyword>
<organism evidence="3 4">
    <name type="scientific">Goekera deserti</name>
    <dbReference type="NCBI Taxonomy" id="2497753"/>
    <lineage>
        <taxon>Bacteria</taxon>
        <taxon>Bacillati</taxon>
        <taxon>Actinomycetota</taxon>
        <taxon>Actinomycetes</taxon>
        <taxon>Geodermatophilales</taxon>
        <taxon>Geodermatophilaceae</taxon>
        <taxon>Goekera</taxon>
    </lineage>
</organism>
<dbReference type="Proteomes" id="UP000470470">
    <property type="component" value="Unassembled WGS sequence"/>
</dbReference>
<dbReference type="RefSeq" id="WP_162393070.1">
    <property type="nucleotide sequence ID" value="NZ_JAABOZ010000004.1"/>
</dbReference>
<evidence type="ECO:0000256" key="2">
    <source>
        <dbReference type="SAM" id="Phobius"/>
    </source>
</evidence>
<reference evidence="3 4" key="1">
    <citation type="submission" date="2020-02" db="EMBL/GenBank/DDBJ databases">
        <title>The whole genome sequence of CPCC 205119.</title>
        <authorList>
            <person name="Jiang Z."/>
        </authorList>
    </citation>
    <scope>NUCLEOTIDE SEQUENCE [LARGE SCALE GENOMIC DNA]</scope>
    <source>
        <strain evidence="3 4">CPCC 205119</strain>
    </source>
</reference>
<feature type="transmembrane region" description="Helical" evidence="2">
    <location>
        <begin position="20"/>
        <end position="41"/>
    </location>
</feature>
<keyword evidence="4" id="KW-1185">Reference proteome</keyword>
<comment type="caution">
    <text evidence="3">The sequence shown here is derived from an EMBL/GenBank/DDBJ whole genome shotgun (WGS) entry which is preliminary data.</text>
</comment>
<evidence type="ECO:0000256" key="1">
    <source>
        <dbReference type="SAM" id="MobiDB-lite"/>
    </source>
</evidence>
<keyword evidence="2" id="KW-0812">Transmembrane</keyword>
<evidence type="ECO:0000313" key="4">
    <source>
        <dbReference type="Proteomes" id="UP000470470"/>
    </source>
</evidence>
<feature type="region of interest" description="Disordered" evidence="1">
    <location>
        <begin position="89"/>
        <end position="109"/>
    </location>
</feature>
<protein>
    <submittedName>
        <fullName evidence="3">Uncharacterized protein</fullName>
    </submittedName>
</protein>
<accession>A0A7K3WGK3</accession>
<dbReference type="EMBL" id="JAAGWK010000024">
    <property type="protein sequence ID" value="NEL55574.1"/>
    <property type="molecule type" value="Genomic_DNA"/>
</dbReference>
<feature type="compositionally biased region" description="Basic and acidic residues" evidence="1">
    <location>
        <begin position="95"/>
        <end position="109"/>
    </location>
</feature>
<evidence type="ECO:0000313" key="3">
    <source>
        <dbReference type="EMBL" id="NEL55574.1"/>
    </source>
</evidence>
<dbReference type="AlphaFoldDB" id="A0A7K3WGK3"/>
<gene>
    <name evidence="3" type="ORF">G1H19_16435</name>
</gene>
<sequence>MNPLAQAVLAVSDQDPQDVGTAGPIGLALILVLLVAVFALGRSMTGHLKKLPRTFDPADQPVVVPDTPAELFEPRAPGADLLDHLRRAPLAIEAPRPEDDTDGRPRSAD</sequence>
<keyword evidence="2" id="KW-0472">Membrane</keyword>
<name>A0A7K3WGK3_9ACTN</name>
<proteinExistence type="predicted"/>